<dbReference type="GO" id="GO:0003723">
    <property type="term" value="F:RNA binding"/>
    <property type="evidence" value="ECO:0007669"/>
    <property type="project" value="UniProtKB-KW"/>
</dbReference>
<name>A0A934U372_9FIRM</name>
<dbReference type="GO" id="GO:0008168">
    <property type="term" value="F:methyltransferase activity"/>
    <property type="evidence" value="ECO:0007669"/>
    <property type="project" value="UniProtKB-KW"/>
</dbReference>
<proteinExistence type="inferred from homology"/>
<protein>
    <submittedName>
        <fullName evidence="5">TlyA family RNA methyltransferase</fullName>
    </submittedName>
</protein>
<dbReference type="Pfam" id="PF01479">
    <property type="entry name" value="S4"/>
    <property type="match status" value="1"/>
</dbReference>
<dbReference type="InterPro" id="IPR036986">
    <property type="entry name" value="S4_RNA-bd_sf"/>
</dbReference>
<dbReference type="Gene3D" id="3.10.290.10">
    <property type="entry name" value="RNA-binding S4 domain"/>
    <property type="match status" value="1"/>
</dbReference>
<dbReference type="InterPro" id="IPR029063">
    <property type="entry name" value="SAM-dependent_MTases_sf"/>
</dbReference>
<dbReference type="CDD" id="cd00165">
    <property type="entry name" value="S4"/>
    <property type="match status" value="1"/>
</dbReference>
<gene>
    <name evidence="5" type="ORF">JKK62_05480</name>
</gene>
<keyword evidence="5" id="KW-0489">Methyltransferase</keyword>
<dbReference type="GO" id="GO:0032259">
    <property type="term" value="P:methylation"/>
    <property type="evidence" value="ECO:0007669"/>
    <property type="project" value="UniProtKB-KW"/>
</dbReference>
<dbReference type="PANTHER" id="PTHR32319">
    <property type="entry name" value="BACTERIAL HEMOLYSIN-LIKE PROTEIN"/>
    <property type="match status" value="1"/>
</dbReference>
<evidence type="ECO:0000259" key="4">
    <source>
        <dbReference type="SMART" id="SM00363"/>
    </source>
</evidence>
<dbReference type="SMART" id="SM00363">
    <property type="entry name" value="S4"/>
    <property type="match status" value="1"/>
</dbReference>
<evidence type="ECO:0000256" key="1">
    <source>
        <dbReference type="ARBA" id="ARBA00022884"/>
    </source>
</evidence>
<dbReference type="EMBL" id="JAEQMG010000048">
    <property type="protein sequence ID" value="MBK6088107.1"/>
    <property type="molecule type" value="Genomic_DNA"/>
</dbReference>
<dbReference type="PROSITE" id="PS50889">
    <property type="entry name" value="S4"/>
    <property type="match status" value="1"/>
</dbReference>
<dbReference type="InterPro" id="IPR004538">
    <property type="entry name" value="Hemolysin_A/TlyA"/>
</dbReference>
<dbReference type="AlphaFoldDB" id="A0A934U372"/>
<evidence type="ECO:0000313" key="6">
    <source>
        <dbReference type="Proteomes" id="UP000633365"/>
    </source>
</evidence>
<evidence type="ECO:0000256" key="3">
    <source>
        <dbReference type="PROSITE-ProRule" id="PRU00182"/>
    </source>
</evidence>
<dbReference type="Proteomes" id="UP000633365">
    <property type="component" value="Unassembled WGS sequence"/>
</dbReference>
<accession>A0A934U372</accession>
<feature type="domain" description="RNA-binding S4" evidence="4">
    <location>
        <begin position="3"/>
        <end position="68"/>
    </location>
</feature>
<dbReference type="InterPro" id="IPR047048">
    <property type="entry name" value="TlyA"/>
</dbReference>
<dbReference type="Gene3D" id="3.40.50.150">
    <property type="entry name" value="Vaccinia Virus protein VP39"/>
    <property type="match status" value="1"/>
</dbReference>
<reference evidence="5" key="1">
    <citation type="submission" date="2021-01" db="EMBL/GenBank/DDBJ databases">
        <title>Genome public.</title>
        <authorList>
            <person name="Liu C."/>
            <person name="Sun Q."/>
        </authorList>
    </citation>
    <scope>NUCLEOTIDE SEQUENCE</scope>
    <source>
        <strain evidence="5">M6</strain>
    </source>
</reference>
<organism evidence="5 6">
    <name type="scientific">Ruminococcus difficilis</name>
    <dbReference type="NCBI Taxonomy" id="2763069"/>
    <lineage>
        <taxon>Bacteria</taxon>
        <taxon>Bacillati</taxon>
        <taxon>Bacillota</taxon>
        <taxon>Clostridia</taxon>
        <taxon>Eubacteriales</taxon>
        <taxon>Oscillospiraceae</taxon>
        <taxon>Ruminococcus</taxon>
    </lineage>
</organism>
<dbReference type="PANTHER" id="PTHR32319:SF0">
    <property type="entry name" value="BACTERIAL HEMOLYSIN-LIKE PROTEIN"/>
    <property type="match status" value="1"/>
</dbReference>
<dbReference type="RefSeq" id="WP_186832891.1">
    <property type="nucleotide sequence ID" value="NZ_JAEQMG010000048.1"/>
</dbReference>
<dbReference type="PIRSF" id="PIRSF005578">
    <property type="entry name" value="TlyA"/>
    <property type="match status" value="1"/>
</dbReference>
<comment type="caution">
    <text evidence="5">The sequence shown here is derived from an EMBL/GenBank/DDBJ whole genome shotgun (WGS) entry which is preliminary data.</text>
</comment>
<dbReference type="InterPro" id="IPR002942">
    <property type="entry name" value="S4_RNA-bd"/>
</dbReference>
<dbReference type="SUPFAM" id="SSF53335">
    <property type="entry name" value="S-adenosyl-L-methionine-dependent methyltransferases"/>
    <property type="match status" value="1"/>
</dbReference>
<keyword evidence="6" id="KW-1185">Reference proteome</keyword>
<keyword evidence="5" id="KW-0808">Transferase</keyword>
<dbReference type="InterPro" id="IPR002877">
    <property type="entry name" value="RNA_MeTrfase_FtsJ_dom"/>
</dbReference>
<evidence type="ECO:0000313" key="5">
    <source>
        <dbReference type="EMBL" id="MBK6088107.1"/>
    </source>
</evidence>
<sequence>MKKRLDVLLVEKGFFESREKAKAVIMSGCVYVNNQKADKAGSSYDENAAVEVRDNRMRYVSRGGYKLEKAMEVFPISLDGKVTMDIGASTGGFTDCMLQNGAKKVYAVDVGYGQLAWKLRNDERVVNLERTNMRYVTTEQVPEAVDFFSVDVAFISLKLILPAARGVCADDAQAVCLIKPQFEAGRENVGKNGVVRDRKVHQSVVQEIIDFCLQNGFSVCGLDYSPIKGPQGNIEYLLYIKRCDTPENLLATTAAEVVSASHEALDQ</sequence>
<keyword evidence="1 3" id="KW-0694">RNA-binding</keyword>
<comment type="similarity">
    <text evidence="2">Belongs to the TlyA family.</text>
</comment>
<dbReference type="Pfam" id="PF01728">
    <property type="entry name" value="FtsJ"/>
    <property type="match status" value="1"/>
</dbReference>
<evidence type="ECO:0000256" key="2">
    <source>
        <dbReference type="ARBA" id="ARBA00029460"/>
    </source>
</evidence>
<dbReference type="NCBIfam" id="TIGR00478">
    <property type="entry name" value="tly"/>
    <property type="match status" value="1"/>
</dbReference>